<dbReference type="Gene3D" id="2.40.50.1020">
    <property type="entry name" value="LytTr DNA-binding domain"/>
    <property type="match status" value="1"/>
</dbReference>
<dbReference type="PANTHER" id="PTHR45526:SF1">
    <property type="entry name" value="TRANSCRIPTIONAL REGULATORY PROTEIN DCUR-RELATED"/>
    <property type="match status" value="1"/>
</dbReference>
<evidence type="ECO:0000313" key="4">
    <source>
        <dbReference type="EMBL" id="RPE05689.1"/>
    </source>
</evidence>
<dbReference type="InterPro" id="IPR001789">
    <property type="entry name" value="Sig_transdc_resp-reg_receiver"/>
</dbReference>
<protein>
    <submittedName>
        <fullName evidence="4">DNA-binding response regulator</fullName>
    </submittedName>
</protein>
<feature type="domain" description="HTH LytTR-type" evidence="3">
    <location>
        <begin position="146"/>
        <end position="249"/>
    </location>
</feature>
<evidence type="ECO:0000256" key="1">
    <source>
        <dbReference type="PROSITE-ProRule" id="PRU00169"/>
    </source>
</evidence>
<dbReference type="SUPFAM" id="SSF52172">
    <property type="entry name" value="CheY-like"/>
    <property type="match status" value="1"/>
</dbReference>
<reference evidence="4 5" key="1">
    <citation type="submission" date="2018-11" db="EMBL/GenBank/DDBJ databases">
        <title>Chitinophaga lutea sp.nov., isolate from arsenic contaminated soil.</title>
        <authorList>
            <person name="Zong Y."/>
        </authorList>
    </citation>
    <scope>NUCLEOTIDE SEQUENCE [LARGE SCALE GENOMIC DNA]</scope>
    <source>
        <strain evidence="4 5">ZY74</strain>
    </source>
</reference>
<gene>
    <name evidence="4" type="ORF">EGT74_25310</name>
</gene>
<dbReference type="GO" id="GO:0000156">
    <property type="term" value="F:phosphorelay response regulator activity"/>
    <property type="evidence" value="ECO:0007669"/>
    <property type="project" value="TreeGrafter"/>
</dbReference>
<dbReference type="Pfam" id="PF04397">
    <property type="entry name" value="LytTR"/>
    <property type="match status" value="1"/>
</dbReference>
<keyword evidence="4" id="KW-0238">DNA-binding</keyword>
<name>A0A3N4PGN1_9BACT</name>
<evidence type="ECO:0000259" key="2">
    <source>
        <dbReference type="PROSITE" id="PS50110"/>
    </source>
</evidence>
<keyword evidence="5" id="KW-1185">Reference proteome</keyword>
<dbReference type="AlphaFoldDB" id="A0A3N4PGN1"/>
<dbReference type="SMART" id="SM00850">
    <property type="entry name" value="LytTR"/>
    <property type="match status" value="1"/>
</dbReference>
<dbReference type="InterPro" id="IPR011006">
    <property type="entry name" value="CheY-like_superfamily"/>
</dbReference>
<dbReference type="GO" id="GO:0003677">
    <property type="term" value="F:DNA binding"/>
    <property type="evidence" value="ECO:0007669"/>
    <property type="project" value="UniProtKB-KW"/>
</dbReference>
<dbReference type="InterPro" id="IPR051271">
    <property type="entry name" value="2C-system_Tx_regulators"/>
</dbReference>
<dbReference type="PROSITE" id="PS50930">
    <property type="entry name" value="HTH_LYTTR"/>
    <property type="match status" value="1"/>
</dbReference>
<dbReference type="Gene3D" id="3.40.50.2300">
    <property type="match status" value="1"/>
</dbReference>
<dbReference type="PANTHER" id="PTHR45526">
    <property type="entry name" value="TRANSCRIPTIONAL REGULATORY PROTEIN DPIA"/>
    <property type="match status" value="1"/>
</dbReference>
<dbReference type="EMBL" id="RPDH01000003">
    <property type="protein sequence ID" value="RPE05689.1"/>
    <property type="molecule type" value="Genomic_DNA"/>
</dbReference>
<feature type="domain" description="Response regulatory" evidence="2">
    <location>
        <begin position="4"/>
        <end position="117"/>
    </location>
</feature>
<organism evidence="4 5">
    <name type="scientific">Chitinophaga lutea</name>
    <dbReference type="NCBI Taxonomy" id="2488634"/>
    <lineage>
        <taxon>Bacteria</taxon>
        <taxon>Pseudomonadati</taxon>
        <taxon>Bacteroidota</taxon>
        <taxon>Chitinophagia</taxon>
        <taxon>Chitinophagales</taxon>
        <taxon>Chitinophagaceae</taxon>
        <taxon>Chitinophaga</taxon>
    </lineage>
</organism>
<dbReference type="InterPro" id="IPR007492">
    <property type="entry name" value="LytTR_DNA-bd_dom"/>
</dbReference>
<sequence length="252" mass="28921">MKYKALIVEDEVLSRDFLSNLVREFCPQLELAGTASNVDEAVAFINAKYPRLVFMDIEMQTGTGFDVLQKVNHHNFHVIFTTAFDHYAIKAIKFSAVDYLLKPINLQELELAVAKAVKTMETRADDGRLEMLLQNFRKPAGEDFSISLSTSEGVDFIPLSHIIRLEAKGPYTIFYLRDGRQIMVSKNLKEYELCLTEHGFFRIHNSYMINLKDVKRWVKTDGGYAVMSDEALVAISPKKKDEFMMLMTKRMV</sequence>
<keyword evidence="1" id="KW-0597">Phosphoprotein</keyword>
<dbReference type="RefSeq" id="WP_123849340.1">
    <property type="nucleotide sequence ID" value="NZ_RPDH01000003.1"/>
</dbReference>
<feature type="modified residue" description="4-aspartylphosphate" evidence="1">
    <location>
        <position position="56"/>
    </location>
</feature>
<dbReference type="Pfam" id="PF00072">
    <property type="entry name" value="Response_reg"/>
    <property type="match status" value="1"/>
</dbReference>
<proteinExistence type="predicted"/>
<comment type="caution">
    <text evidence="4">The sequence shown here is derived from an EMBL/GenBank/DDBJ whole genome shotgun (WGS) entry which is preliminary data.</text>
</comment>
<dbReference type="Proteomes" id="UP000278351">
    <property type="component" value="Unassembled WGS sequence"/>
</dbReference>
<evidence type="ECO:0000259" key="3">
    <source>
        <dbReference type="PROSITE" id="PS50930"/>
    </source>
</evidence>
<dbReference type="OrthoDB" id="1646880at2"/>
<dbReference type="SMART" id="SM00448">
    <property type="entry name" value="REC"/>
    <property type="match status" value="1"/>
</dbReference>
<dbReference type="PROSITE" id="PS50110">
    <property type="entry name" value="RESPONSE_REGULATORY"/>
    <property type="match status" value="1"/>
</dbReference>
<accession>A0A3N4PGN1</accession>
<evidence type="ECO:0000313" key="5">
    <source>
        <dbReference type="Proteomes" id="UP000278351"/>
    </source>
</evidence>